<protein>
    <submittedName>
        <fullName evidence="2">Uncharacterized protein</fullName>
    </submittedName>
</protein>
<comment type="caution">
    <text evidence="2">The sequence shown here is derived from an EMBL/GenBank/DDBJ whole genome shotgun (WGS) entry which is preliminary data.</text>
</comment>
<sequence>MKLFHFGNSVPRFNLRSVVGKIGAILVFMSLIIALVSLIGIAKLGEMN</sequence>
<dbReference type="RefSeq" id="WP_165907722.1">
    <property type="nucleotide sequence ID" value="NZ_SLUN01000002.1"/>
</dbReference>
<evidence type="ECO:0000256" key="1">
    <source>
        <dbReference type="SAM" id="Phobius"/>
    </source>
</evidence>
<dbReference type="AlphaFoldDB" id="A0A4R1SA27"/>
<keyword evidence="1" id="KW-1133">Transmembrane helix</keyword>
<name>A0A4R1SA27_HYDET</name>
<dbReference type="EMBL" id="SLUN01000002">
    <property type="protein sequence ID" value="TCL76291.1"/>
    <property type="molecule type" value="Genomic_DNA"/>
</dbReference>
<dbReference type="Proteomes" id="UP000295008">
    <property type="component" value="Unassembled WGS sequence"/>
</dbReference>
<proteinExistence type="predicted"/>
<reference evidence="2 3" key="1">
    <citation type="submission" date="2019-03" db="EMBL/GenBank/DDBJ databases">
        <title>Genomic Encyclopedia of Type Strains, Phase IV (KMG-IV): sequencing the most valuable type-strain genomes for metagenomic binning, comparative biology and taxonomic classification.</title>
        <authorList>
            <person name="Goeker M."/>
        </authorList>
    </citation>
    <scope>NUCLEOTIDE SEQUENCE [LARGE SCALE GENOMIC DNA]</scope>
    <source>
        <strain evidence="2 3">LX-B</strain>
    </source>
</reference>
<evidence type="ECO:0000313" key="2">
    <source>
        <dbReference type="EMBL" id="TCL76291.1"/>
    </source>
</evidence>
<keyword evidence="1" id="KW-0472">Membrane</keyword>
<keyword evidence="1" id="KW-0812">Transmembrane</keyword>
<accession>A0A4R1SA27</accession>
<keyword evidence="3" id="KW-1185">Reference proteome</keyword>
<organism evidence="2 3">
    <name type="scientific">Hydrogenispora ethanolica</name>
    <dbReference type="NCBI Taxonomy" id="1082276"/>
    <lineage>
        <taxon>Bacteria</taxon>
        <taxon>Bacillati</taxon>
        <taxon>Bacillota</taxon>
        <taxon>Hydrogenispora</taxon>
    </lineage>
</organism>
<evidence type="ECO:0000313" key="3">
    <source>
        <dbReference type="Proteomes" id="UP000295008"/>
    </source>
</evidence>
<feature type="transmembrane region" description="Helical" evidence="1">
    <location>
        <begin position="20"/>
        <end position="42"/>
    </location>
</feature>
<gene>
    <name evidence="2" type="ORF">EDC14_100244</name>
</gene>